<proteinExistence type="predicted"/>
<evidence type="ECO:0000313" key="2">
    <source>
        <dbReference type="WBParaSite" id="ES5_v2.g20739.t1"/>
    </source>
</evidence>
<name>A0AC34FTN0_9BILA</name>
<dbReference type="Proteomes" id="UP000887579">
    <property type="component" value="Unplaced"/>
</dbReference>
<reference evidence="2" key="1">
    <citation type="submission" date="2022-11" db="UniProtKB">
        <authorList>
            <consortium name="WormBaseParasite"/>
        </authorList>
    </citation>
    <scope>IDENTIFICATION</scope>
</reference>
<sequence length="314" mass="35853">MAGNFGDDEIQKVANLWEKMYIDENFVEVKNNIRGKGSSSVVFDALIHTKAPIADLHPCTETQKFKHCSAVIKVVNNFGHDEFKNVLKEVAVALKMKWHTHICCLLGWSVYLENYSLIYECIDGGDLLTWIRKYANDKAVITDTLMAKILWQITDGMEYISSLGIVHKDLAARNILMTKSFEVKISDFGLASFCNLDALYHAPINQKLPIRWMSVESFCQVFSEASDIWSFGVLTWELLTFGEIPYGEMTNDEIVKFVADGNRLTLPSKTGQPWELLTHDCWKQNRKDRPTFTAIKSLFKTFLEHTWAAGCNNF</sequence>
<accession>A0AC34FTN0</accession>
<organism evidence="1 2">
    <name type="scientific">Panagrolaimus sp. ES5</name>
    <dbReference type="NCBI Taxonomy" id="591445"/>
    <lineage>
        <taxon>Eukaryota</taxon>
        <taxon>Metazoa</taxon>
        <taxon>Ecdysozoa</taxon>
        <taxon>Nematoda</taxon>
        <taxon>Chromadorea</taxon>
        <taxon>Rhabditida</taxon>
        <taxon>Tylenchina</taxon>
        <taxon>Panagrolaimomorpha</taxon>
        <taxon>Panagrolaimoidea</taxon>
        <taxon>Panagrolaimidae</taxon>
        <taxon>Panagrolaimus</taxon>
    </lineage>
</organism>
<dbReference type="WBParaSite" id="ES5_v2.g20739.t1">
    <property type="protein sequence ID" value="ES5_v2.g20739.t1"/>
    <property type="gene ID" value="ES5_v2.g20739"/>
</dbReference>
<evidence type="ECO:0000313" key="1">
    <source>
        <dbReference type="Proteomes" id="UP000887579"/>
    </source>
</evidence>
<protein>
    <submittedName>
        <fullName evidence="2">Protein kinase domain-containing protein</fullName>
    </submittedName>
</protein>